<comment type="caution">
    <text evidence="11">The sequence shown here is derived from an EMBL/GenBank/DDBJ whole genome shotgun (WGS) entry which is preliminary data.</text>
</comment>
<reference evidence="11 12" key="1">
    <citation type="journal article" date="2015" name="Genome Announc.">
        <title>Expanding the biotechnology potential of lactobacilli through comparative genomics of 213 strains and associated genera.</title>
        <authorList>
            <person name="Sun Z."/>
            <person name="Harris H.M."/>
            <person name="McCann A."/>
            <person name="Guo C."/>
            <person name="Argimon S."/>
            <person name="Zhang W."/>
            <person name="Yang X."/>
            <person name="Jeffery I.B."/>
            <person name="Cooney J.C."/>
            <person name="Kagawa T.F."/>
            <person name="Liu W."/>
            <person name="Song Y."/>
            <person name="Salvetti E."/>
            <person name="Wrobel A."/>
            <person name="Rasinkangas P."/>
            <person name="Parkhill J."/>
            <person name="Rea M.C."/>
            <person name="O'Sullivan O."/>
            <person name="Ritari J."/>
            <person name="Douillard F.P."/>
            <person name="Paul Ross R."/>
            <person name="Yang R."/>
            <person name="Briner A.E."/>
            <person name="Felis G.E."/>
            <person name="de Vos W.M."/>
            <person name="Barrangou R."/>
            <person name="Klaenhammer T.R."/>
            <person name="Caufield P.W."/>
            <person name="Cui Y."/>
            <person name="Zhang H."/>
            <person name="O'Toole P.W."/>
        </authorList>
    </citation>
    <scope>NUCLEOTIDE SEQUENCE [LARGE SCALE GENOMIC DNA]</scope>
    <source>
        <strain evidence="11 12">DSM 16991</strain>
    </source>
</reference>
<evidence type="ECO:0000256" key="2">
    <source>
        <dbReference type="ARBA" id="ARBA00022490"/>
    </source>
</evidence>
<accession>A0A0R1XFN4</accession>
<dbReference type="GO" id="GO:0005737">
    <property type="term" value="C:cytoplasm"/>
    <property type="evidence" value="ECO:0007669"/>
    <property type="project" value="UniProtKB-SubCell"/>
</dbReference>
<keyword evidence="6 10" id="KW-0594">Phospholipid biosynthesis</keyword>
<keyword evidence="4 10" id="KW-0808">Transferase</keyword>
<organism evidence="11 12">
    <name type="scientific">Schleiferilactobacillus harbinensis DSM 16991</name>
    <dbReference type="NCBI Taxonomy" id="1122147"/>
    <lineage>
        <taxon>Bacteria</taxon>
        <taxon>Bacillati</taxon>
        <taxon>Bacillota</taxon>
        <taxon>Bacilli</taxon>
        <taxon>Lactobacillales</taxon>
        <taxon>Lactobacillaceae</taxon>
        <taxon>Schleiferilactobacillus</taxon>
    </lineage>
</organism>
<dbReference type="PATRIC" id="fig|1122147.4.peg.2854"/>
<keyword evidence="5 10" id="KW-0443">Lipid metabolism</keyword>
<dbReference type="EC" id="2.3.1.274" evidence="8 10"/>
<dbReference type="GO" id="GO:0043811">
    <property type="term" value="F:phosphate:acyl-[acyl carrier protein] acyltransferase activity"/>
    <property type="evidence" value="ECO:0007669"/>
    <property type="project" value="UniProtKB-UniRule"/>
</dbReference>
<evidence type="ECO:0000256" key="9">
    <source>
        <dbReference type="ARBA" id="ARBA00046608"/>
    </source>
</evidence>
<evidence type="ECO:0000313" key="12">
    <source>
        <dbReference type="Proteomes" id="UP000050949"/>
    </source>
</evidence>
<comment type="catalytic activity">
    <reaction evidence="1 10">
        <text>a fatty acyl-[ACP] + phosphate = an acyl phosphate + holo-[ACP]</text>
        <dbReference type="Rhea" id="RHEA:42292"/>
        <dbReference type="Rhea" id="RHEA-COMP:9685"/>
        <dbReference type="Rhea" id="RHEA-COMP:14125"/>
        <dbReference type="ChEBI" id="CHEBI:43474"/>
        <dbReference type="ChEBI" id="CHEBI:59918"/>
        <dbReference type="ChEBI" id="CHEBI:64479"/>
        <dbReference type="ChEBI" id="CHEBI:138651"/>
        <dbReference type="EC" id="2.3.1.274"/>
    </reaction>
</comment>
<dbReference type="PIRSF" id="PIRSF002465">
    <property type="entry name" value="Phsphlp_syn_PlsX"/>
    <property type="match status" value="1"/>
</dbReference>
<dbReference type="InterPro" id="IPR012281">
    <property type="entry name" value="Phospholipid_synth_PlsX-like"/>
</dbReference>
<evidence type="ECO:0000256" key="7">
    <source>
        <dbReference type="ARBA" id="ARBA00023264"/>
    </source>
</evidence>
<evidence type="ECO:0000313" key="11">
    <source>
        <dbReference type="EMBL" id="KRM26987.1"/>
    </source>
</evidence>
<dbReference type="PANTHER" id="PTHR30100">
    <property type="entry name" value="FATTY ACID/PHOSPHOLIPID SYNTHESIS PROTEIN PLSX"/>
    <property type="match status" value="1"/>
</dbReference>
<protein>
    <recommendedName>
        <fullName evidence="8 10">Phosphate acyltransferase</fullName>
        <ecNumber evidence="8 10">2.3.1.274</ecNumber>
    </recommendedName>
    <alternativeName>
        <fullName evidence="10">Acyl-ACP phosphotransacylase</fullName>
    </alternativeName>
    <alternativeName>
        <fullName evidence="10">Acyl-[acyl-carrier-protein]--phosphate acyltransferase</fullName>
    </alternativeName>
    <alternativeName>
        <fullName evidence="10">Phosphate-acyl-ACP acyltransferase</fullName>
    </alternativeName>
</protein>
<comment type="subunit">
    <text evidence="9 10">Homodimer. Probably interacts with PlsY.</text>
</comment>
<dbReference type="GO" id="GO:0008654">
    <property type="term" value="P:phospholipid biosynthetic process"/>
    <property type="evidence" value="ECO:0007669"/>
    <property type="project" value="UniProtKB-KW"/>
</dbReference>
<dbReference type="RefSeq" id="WP_027828674.1">
    <property type="nucleotide sequence ID" value="NZ_AUEH01000025.1"/>
</dbReference>
<evidence type="ECO:0000256" key="10">
    <source>
        <dbReference type="HAMAP-Rule" id="MF_00019"/>
    </source>
</evidence>
<evidence type="ECO:0000256" key="4">
    <source>
        <dbReference type="ARBA" id="ARBA00022679"/>
    </source>
</evidence>
<dbReference type="GO" id="GO:0006633">
    <property type="term" value="P:fatty acid biosynthetic process"/>
    <property type="evidence" value="ECO:0007669"/>
    <property type="project" value="UniProtKB-UniRule"/>
</dbReference>
<dbReference type="PANTHER" id="PTHR30100:SF1">
    <property type="entry name" value="PHOSPHATE ACYLTRANSFERASE"/>
    <property type="match status" value="1"/>
</dbReference>
<sequence length="346" mass="36901">MKTIAVDAMGGDNAPQAIVAGIEQARDDFADLQFQLYGNEAQLKELVKNTERITIVPTTEVVTGEDEPTRAIRRKKDSSLVRAALAVKNGDADAFYSAGNTGAVLTAGVLLVGRIKGIERPGLITIFPTVNKDQHFLMLDVGANAESKPSYLHQFALMGQFYAHDVLGLEQPRVGLLNNGTEADKGDSLHKTVHELLANDPDINFVGNVEASNLFNAPADVVVTDGFTGNATLKAMEGTAGTVMHLLKQNLLNNGLLPKLGAAMAKPAFKALAEMFDADRAGGAVLIGVKAPVVKSHGNSDDHTVYFVQKQLRAMLNAGTVQNVIQYFSTHPAEPAASEAVKEETK</sequence>
<keyword evidence="7 10" id="KW-1208">Phospholipid metabolism</keyword>
<dbReference type="InterPro" id="IPR003664">
    <property type="entry name" value="FA_synthesis"/>
</dbReference>
<name>A0A0R1XFN4_9LACO</name>
<comment type="pathway">
    <text evidence="10">Lipid metabolism; phospholipid metabolism.</text>
</comment>
<dbReference type="UniPathway" id="UPA00085"/>
<evidence type="ECO:0000256" key="1">
    <source>
        <dbReference type="ARBA" id="ARBA00001232"/>
    </source>
</evidence>
<comment type="similarity">
    <text evidence="10">Belongs to the PlsX family.</text>
</comment>
<dbReference type="SUPFAM" id="SSF53659">
    <property type="entry name" value="Isocitrate/Isopropylmalate dehydrogenase-like"/>
    <property type="match status" value="1"/>
</dbReference>
<evidence type="ECO:0000256" key="8">
    <source>
        <dbReference type="ARBA" id="ARBA00024069"/>
    </source>
</evidence>
<dbReference type="eggNOG" id="COG0416">
    <property type="taxonomic scope" value="Bacteria"/>
</dbReference>
<gene>
    <name evidence="10" type="primary">plsX</name>
    <name evidence="11" type="ORF">FC91_GL002769</name>
</gene>
<comment type="function">
    <text evidence="10">Catalyzes the reversible formation of acyl-phosphate (acyl-PO(4)) from acyl-[acyl-carrier-protein] (acyl-ACP). This enzyme utilizes acyl-ACP as fatty acyl donor, but not acyl-CoA.</text>
</comment>
<dbReference type="Pfam" id="PF02504">
    <property type="entry name" value="FA_synthesis"/>
    <property type="match status" value="1"/>
</dbReference>
<dbReference type="HAMAP" id="MF_00019">
    <property type="entry name" value="PlsX"/>
    <property type="match status" value="1"/>
</dbReference>
<dbReference type="EMBL" id="AZFW01000058">
    <property type="protein sequence ID" value="KRM26987.1"/>
    <property type="molecule type" value="Genomic_DNA"/>
</dbReference>
<keyword evidence="3 10" id="KW-0444">Lipid biosynthesis</keyword>
<dbReference type="NCBIfam" id="TIGR00182">
    <property type="entry name" value="plsX"/>
    <property type="match status" value="1"/>
</dbReference>
<dbReference type="Gene3D" id="3.40.718.10">
    <property type="entry name" value="Isopropylmalate Dehydrogenase"/>
    <property type="match status" value="1"/>
</dbReference>
<evidence type="ECO:0000256" key="3">
    <source>
        <dbReference type="ARBA" id="ARBA00022516"/>
    </source>
</evidence>
<evidence type="ECO:0000256" key="6">
    <source>
        <dbReference type="ARBA" id="ARBA00023209"/>
    </source>
</evidence>
<comment type="subcellular location">
    <subcellularLocation>
        <location evidence="10">Cytoplasm</location>
    </subcellularLocation>
    <text evidence="10">Associated with the membrane possibly through PlsY.</text>
</comment>
<proteinExistence type="inferred from homology"/>
<keyword evidence="2 10" id="KW-0963">Cytoplasm</keyword>
<dbReference type="OrthoDB" id="9806408at2"/>
<evidence type="ECO:0000256" key="5">
    <source>
        <dbReference type="ARBA" id="ARBA00023098"/>
    </source>
</evidence>
<dbReference type="Proteomes" id="UP000050949">
    <property type="component" value="Unassembled WGS sequence"/>
</dbReference>
<dbReference type="AlphaFoldDB" id="A0A0R1XFN4"/>